<feature type="compositionally biased region" description="Basic and acidic residues" evidence="2">
    <location>
        <begin position="161"/>
        <end position="173"/>
    </location>
</feature>
<sequence length="1626" mass="180310">MSAAAAVAAAAASSTEVAKPAATTAAAGANKDKEDGVNAEQEITYTKYKPAKLKFGMDHPGEEVPTSVSCNHHQTQLTMQQIDPVVENSTLSAVEPPDIKYNLAMPSSIIAKGKLSNLQLEAIVYGCQRHDTDLPTEKKSRGKENDEPSDDITEDAMNVKGEGKTEGEEKGKDRTPIRAGFLLGDGAGMGKGRTLAGFAVENIARGRKRHVWISVSSDLYEDAKRDLSDLGLTDYAENNCYNLGKLPYGNLVDPPTSANGSKKNNGGKKGGKKTASKKVSGDYEEGVMFVTYSTLIGKSNIGYTRLEQLIDWCGGEEFDGLIMLDECHKAKSVDLDENGNAKRAGKNSACSQIAAKVVELQNALPRARVVYCSATSVSEPKNLGFMSRLGLWGPGTEHPTGFNAFLQGIKRLGTGAMELHAMHLKASGALVARTLSYEDCEFALEEGVTDPKIHDVYNASTELWTDLYHQLADRCAKLKSKEGMQERIDNILGADNMSLNEELREHISLHEDSDSEGSDDDDEGIAEQRNLRRKFRNRKPGHLKGLFWGAHQRFFRSLCIASKVDKAIEFAKEAIEDGHCCVIGLQTTGEARAKDAAKAAGFDKDDGGDFDSFVSAPNEDLKRIIMQMFPLPPKPKGVIAPEFLNPLKKDEIIWGDGAESTEGDEERPFRAARHKHFDYAEGVDKEGNIIEKSKTSISGKKRNKALKRARKKKSRRSSTSTSATTVDPAADDSDMSRELGLRSDDSASDYSLSSDSESESEYVEKIKSTRRIPWNEITVGKDQTTMTRAERIDYQRKILYKKEVERVQKWLATVDDLHLPPNPLDRLLNELGGSEKVAELTGRKTRQVKRYDPMEDKMMVVFEKRRADDGPVDKINIEEKNNFQNGDKLIAILSEAASTGISLHADRRVKNQRRRVHRQFCVSYAVFLLASNTVTLELPWSADKAIQQLGRTHRSNQVTGPIYKFLISEVGGEARFAAAVARRLALLGALTQGDRRATGSANSLGLGNFDMDNDYGKRALRKMLDNIFNNSATSIVDGSNEHYSNTIEVIDKHLTIKLGTDRDIDLEEAIRPSEGDSKADQTYDTMMYNLLLGPLKAVAEDRSRAVRENRTIAGYVTSLQDGTETIATVKPKIDAEIKRAKDAGLNFNNICGLWLYDVGIFSDMWEQGGIKGSFGVPKFLNRCLGLRLSKQAALTKYFLKSLEAEIKEAKAAGLYDTGIKVSDVIQPKTIQGNSIEFVGKPRVFCFRGLAAKEEKVYLYTVAIDHGVHSDDALTMYNKMNEQAPDPNSRSPITTGFYVNLPPWWPNKGRTFLSKDMVHKMINEKKVWKGGYSVSQAIDIWSKEFSKADRPVSETYQFSCTGRHDEAHIFSGRIVPLLNKMLSCAEVSATPEGIHGRPFEIVRVETTKATYANTKQEEAESNDKMQIETHFTYSCVDVNGEDAVGKGIARPLDRKRKQCIIRGKITKYLSDEEMFCGHYSDGTRLKLDEEQARGGRVAFEKECKRLVGAGIPQEDASNMSCRTVGASKAMHKVRQPVLEDGEDEDPSSREKIFEEVFNGEIPDTIVGLQFAQHDVNFKNYRVPLWDKVLMSMSEHLVKENVMSALQIAAFEKSENELFKEESSLEVV</sequence>
<dbReference type="Proteomes" id="UP000001449">
    <property type="component" value="Chromosome 2"/>
</dbReference>
<feature type="compositionally biased region" description="Low complexity" evidence="2">
    <location>
        <begin position="717"/>
        <end position="728"/>
    </location>
</feature>
<organism evidence="5 6">
    <name type="scientific">Thalassiosira pseudonana</name>
    <name type="common">Marine diatom</name>
    <name type="synonym">Cyclotella nana</name>
    <dbReference type="NCBI Taxonomy" id="35128"/>
    <lineage>
        <taxon>Eukaryota</taxon>
        <taxon>Sar</taxon>
        <taxon>Stramenopiles</taxon>
        <taxon>Ochrophyta</taxon>
        <taxon>Bacillariophyta</taxon>
        <taxon>Coscinodiscophyceae</taxon>
        <taxon>Thalassiosirophycidae</taxon>
        <taxon>Thalassiosirales</taxon>
        <taxon>Thalassiosiraceae</taxon>
        <taxon>Thalassiosira</taxon>
    </lineage>
</organism>
<dbReference type="GO" id="GO:0005634">
    <property type="term" value="C:nucleus"/>
    <property type="evidence" value="ECO:0000318"/>
    <property type="project" value="GO_Central"/>
</dbReference>
<dbReference type="PANTHER" id="PTHR12706:SF30">
    <property type="entry name" value="PROTEIN STRAWBERRY NOTCH-RELATED"/>
    <property type="match status" value="1"/>
</dbReference>
<feature type="region of interest" description="Disordered" evidence="2">
    <location>
        <begin position="132"/>
        <end position="173"/>
    </location>
</feature>
<dbReference type="OMA" id="MELHAMH"/>
<evidence type="ECO:0000256" key="1">
    <source>
        <dbReference type="ARBA" id="ARBA00006992"/>
    </source>
</evidence>
<dbReference type="KEGG" id="tps:THAPSDRAFT_21138"/>
<dbReference type="HOGENOM" id="CLU_243354_0_0_1"/>
<dbReference type="InterPro" id="IPR039187">
    <property type="entry name" value="SNO_AAA"/>
</dbReference>
<dbReference type="EMBL" id="CM000639">
    <property type="protein sequence ID" value="EED95103.1"/>
    <property type="molecule type" value="Genomic_DNA"/>
</dbReference>
<dbReference type="InterPro" id="IPR026741">
    <property type="entry name" value="SNO"/>
</dbReference>
<dbReference type="InterPro" id="IPR026937">
    <property type="entry name" value="SBNO_Helicase_C_dom"/>
</dbReference>
<reference evidence="5 6" key="2">
    <citation type="journal article" date="2008" name="Nature">
        <title>The Phaeodactylum genome reveals the evolutionary history of diatom genomes.</title>
        <authorList>
            <person name="Bowler C."/>
            <person name="Allen A.E."/>
            <person name="Badger J.H."/>
            <person name="Grimwood J."/>
            <person name="Jabbari K."/>
            <person name="Kuo A."/>
            <person name="Maheswari U."/>
            <person name="Martens C."/>
            <person name="Maumus F."/>
            <person name="Otillar R.P."/>
            <person name="Rayko E."/>
            <person name="Salamov A."/>
            <person name="Vandepoele K."/>
            <person name="Beszteri B."/>
            <person name="Gruber A."/>
            <person name="Heijde M."/>
            <person name="Katinka M."/>
            <person name="Mock T."/>
            <person name="Valentin K."/>
            <person name="Verret F."/>
            <person name="Berges J.A."/>
            <person name="Brownlee C."/>
            <person name="Cadoret J.P."/>
            <person name="Chiovitti A."/>
            <person name="Choi C.J."/>
            <person name="Coesel S."/>
            <person name="De Martino A."/>
            <person name="Detter J.C."/>
            <person name="Durkin C."/>
            <person name="Falciatore A."/>
            <person name="Fournet J."/>
            <person name="Haruta M."/>
            <person name="Huysman M.J."/>
            <person name="Jenkins B.D."/>
            <person name="Jiroutova K."/>
            <person name="Jorgensen R.E."/>
            <person name="Joubert Y."/>
            <person name="Kaplan A."/>
            <person name="Kroger N."/>
            <person name="Kroth P.G."/>
            <person name="La Roche J."/>
            <person name="Lindquist E."/>
            <person name="Lommer M."/>
            <person name="Martin-Jezequel V."/>
            <person name="Lopez P.J."/>
            <person name="Lucas S."/>
            <person name="Mangogna M."/>
            <person name="McGinnis K."/>
            <person name="Medlin L.K."/>
            <person name="Montsant A."/>
            <person name="Oudot-Le Secq M.P."/>
            <person name="Napoli C."/>
            <person name="Obornik M."/>
            <person name="Parker M.S."/>
            <person name="Petit J.L."/>
            <person name="Porcel B.M."/>
            <person name="Poulsen N."/>
            <person name="Robison M."/>
            <person name="Rychlewski L."/>
            <person name="Rynearson T.A."/>
            <person name="Schmutz J."/>
            <person name="Shapiro H."/>
            <person name="Siaut M."/>
            <person name="Stanley M."/>
            <person name="Sussman M.R."/>
            <person name="Taylor A.R."/>
            <person name="Vardi A."/>
            <person name="von Dassow P."/>
            <person name="Vyverman W."/>
            <person name="Willis A."/>
            <person name="Wyrwicz L.S."/>
            <person name="Rokhsar D.S."/>
            <person name="Weissenbach J."/>
            <person name="Armbrust E.V."/>
            <person name="Green B.R."/>
            <person name="Van de Peer Y."/>
            <person name="Grigoriev I.V."/>
        </authorList>
    </citation>
    <scope>NUCLEOTIDE SEQUENCE [LARGE SCALE GENOMIC DNA]</scope>
    <source>
        <strain evidence="5 6">CCMP1335</strain>
    </source>
</reference>
<evidence type="ECO:0000313" key="6">
    <source>
        <dbReference type="Proteomes" id="UP000001449"/>
    </source>
</evidence>
<protein>
    <recommendedName>
        <fullName evidence="7">Strawberry notch AAA domain-containing protein</fullName>
    </recommendedName>
</protein>
<evidence type="ECO:0008006" key="7">
    <source>
        <dbReference type="Google" id="ProtNLM"/>
    </source>
</evidence>
<evidence type="ECO:0000313" key="5">
    <source>
        <dbReference type="EMBL" id="EED95103.1"/>
    </source>
</evidence>
<feature type="region of interest" description="Disordered" evidence="2">
    <location>
        <begin position="254"/>
        <end position="277"/>
    </location>
</feature>
<dbReference type="Pfam" id="PF13872">
    <property type="entry name" value="AAA_34"/>
    <property type="match status" value="1"/>
</dbReference>
<reference evidence="5 6" key="1">
    <citation type="journal article" date="2004" name="Science">
        <title>The genome of the diatom Thalassiosira pseudonana: ecology, evolution, and metabolism.</title>
        <authorList>
            <person name="Armbrust E.V."/>
            <person name="Berges J.A."/>
            <person name="Bowler C."/>
            <person name="Green B.R."/>
            <person name="Martinez D."/>
            <person name="Putnam N.H."/>
            <person name="Zhou S."/>
            <person name="Allen A.E."/>
            <person name="Apt K.E."/>
            <person name="Bechner M."/>
            <person name="Brzezinski M.A."/>
            <person name="Chaal B.K."/>
            <person name="Chiovitti A."/>
            <person name="Davis A.K."/>
            <person name="Demarest M.S."/>
            <person name="Detter J.C."/>
            <person name="Glavina T."/>
            <person name="Goodstein D."/>
            <person name="Hadi M.Z."/>
            <person name="Hellsten U."/>
            <person name="Hildebrand M."/>
            <person name="Jenkins B.D."/>
            <person name="Jurka J."/>
            <person name="Kapitonov V.V."/>
            <person name="Kroger N."/>
            <person name="Lau W.W."/>
            <person name="Lane T.W."/>
            <person name="Larimer F.W."/>
            <person name="Lippmeier J.C."/>
            <person name="Lucas S."/>
            <person name="Medina M."/>
            <person name="Montsant A."/>
            <person name="Obornik M."/>
            <person name="Parker M.S."/>
            <person name="Palenik B."/>
            <person name="Pazour G.J."/>
            <person name="Richardson P.M."/>
            <person name="Rynearson T.A."/>
            <person name="Saito M.A."/>
            <person name="Schwartz D.C."/>
            <person name="Thamatrakoln K."/>
            <person name="Valentin K."/>
            <person name="Vardi A."/>
            <person name="Wilkerson F.P."/>
            <person name="Rokhsar D.S."/>
        </authorList>
    </citation>
    <scope>NUCLEOTIDE SEQUENCE [LARGE SCALE GENOMIC DNA]</scope>
    <source>
        <strain evidence="5 6">CCMP1335</strain>
    </source>
</reference>
<dbReference type="GeneID" id="7452197"/>
<feature type="region of interest" description="Disordered" evidence="2">
    <location>
        <begin position="690"/>
        <end position="764"/>
    </location>
</feature>
<evidence type="ECO:0000256" key="2">
    <source>
        <dbReference type="SAM" id="MobiDB-lite"/>
    </source>
</evidence>
<feature type="compositionally biased region" description="Basic residues" evidence="2">
    <location>
        <begin position="699"/>
        <end position="716"/>
    </location>
</feature>
<dbReference type="PaxDb" id="35128-Thaps21138"/>
<feature type="domain" description="Strawberry notch AAA" evidence="4">
    <location>
        <begin position="81"/>
        <end position="459"/>
    </location>
</feature>
<dbReference type="InterPro" id="IPR027417">
    <property type="entry name" value="P-loop_NTPase"/>
</dbReference>
<dbReference type="eggNOG" id="KOG1513">
    <property type="taxonomic scope" value="Eukaryota"/>
</dbReference>
<dbReference type="GO" id="GO:0042393">
    <property type="term" value="F:histone binding"/>
    <property type="evidence" value="ECO:0000318"/>
    <property type="project" value="GO_Central"/>
</dbReference>
<dbReference type="PANTHER" id="PTHR12706">
    <property type="entry name" value="STRAWBERRY NOTCH-RELATED"/>
    <property type="match status" value="1"/>
</dbReference>
<feature type="region of interest" description="Disordered" evidence="2">
    <location>
        <begin position="10"/>
        <end position="40"/>
    </location>
</feature>
<feature type="compositionally biased region" description="Basic residues" evidence="2">
    <location>
        <begin position="265"/>
        <end position="276"/>
    </location>
</feature>
<proteinExistence type="inferred from homology"/>
<gene>
    <name evidence="5" type="ORF">THAPSDRAFT_21138</name>
</gene>
<dbReference type="GO" id="GO:0006355">
    <property type="term" value="P:regulation of DNA-templated transcription"/>
    <property type="evidence" value="ECO:0000318"/>
    <property type="project" value="GO_Central"/>
</dbReference>
<feature type="compositionally biased region" description="Basic and acidic residues" evidence="2">
    <location>
        <begin position="132"/>
        <end position="146"/>
    </location>
</feature>
<evidence type="ECO:0000259" key="3">
    <source>
        <dbReference type="Pfam" id="PF13871"/>
    </source>
</evidence>
<dbReference type="RefSeq" id="XP_002287660.1">
    <property type="nucleotide sequence ID" value="XM_002287624.1"/>
</dbReference>
<accession>B8BTJ1</accession>
<feature type="domain" description="Strawberry notch helicase C" evidence="3">
    <location>
        <begin position="822"/>
        <end position="1220"/>
    </location>
</feature>
<name>B8BTJ1_THAPS</name>
<dbReference type="Gene3D" id="3.40.50.300">
    <property type="entry name" value="P-loop containing nucleotide triphosphate hydrolases"/>
    <property type="match status" value="1"/>
</dbReference>
<dbReference type="InParanoid" id="B8BTJ1"/>
<feature type="compositionally biased region" description="Basic and acidic residues" evidence="2">
    <location>
        <begin position="734"/>
        <end position="745"/>
    </location>
</feature>
<dbReference type="Pfam" id="PF13871">
    <property type="entry name" value="Helicase_C_4"/>
    <property type="match status" value="1"/>
</dbReference>
<feature type="compositionally biased region" description="Low complexity" evidence="2">
    <location>
        <begin position="10"/>
        <end position="29"/>
    </location>
</feature>
<keyword evidence="6" id="KW-1185">Reference proteome</keyword>
<comment type="similarity">
    <text evidence="1">Belongs to the SBNO family.</text>
</comment>
<dbReference type="SUPFAM" id="SSF52540">
    <property type="entry name" value="P-loop containing nucleoside triphosphate hydrolases"/>
    <property type="match status" value="2"/>
</dbReference>
<dbReference type="GO" id="GO:0031490">
    <property type="term" value="F:chromatin DNA binding"/>
    <property type="evidence" value="ECO:0000318"/>
    <property type="project" value="GO_Central"/>
</dbReference>
<evidence type="ECO:0000259" key="4">
    <source>
        <dbReference type="Pfam" id="PF13872"/>
    </source>
</evidence>